<protein>
    <submittedName>
        <fullName evidence="1">Uncharacterized protein</fullName>
    </submittedName>
</protein>
<evidence type="ECO:0000313" key="1">
    <source>
        <dbReference type="EMBL" id="GFY31667.1"/>
    </source>
</evidence>
<dbReference type="Proteomes" id="UP000887159">
    <property type="component" value="Unassembled WGS sequence"/>
</dbReference>
<accession>A0A8X7BII7</accession>
<proteinExistence type="predicted"/>
<dbReference type="EMBL" id="BMAU01021400">
    <property type="protein sequence ID" value="GFY31667.1"/>
    <property type="molecule type" value="Genomic_DNA"/>
</dbReference>
<organism evidence="1 2">
    <name type="scientific">Trichonephila clavipes</name>
    <name type="common">Golden silk orbweaver</name>
    <name type="synonym">Nephila clavipes</name>
    <dbReference type="NCBI Taxonomy" id="2585209"/>
    <lineage>
        <taxon>Eukaryota</taxon>
        <taxon>Metazoa</taxon>
        <taxon>Ecdysozoa</taxon>
        <taxon>Arthropoda</taxon>
        <taxon>Chelicerata</taxon>
        <taxon>Arachnida</taxon>
        <taxon>Araneae</taxon>
        <taxon>Araneomorphae</taxon>
        <taxon>Entelegynae</taxon>
        <taxon>Araneoidea</taxon>
        <taxon>Nephilidae</taxon>
        <taxon>Trichonephila</taxon>
    </lineage>
</organism>
<comment type="caution">
    <text evidence="1">The sequence shown here is derived from an EMBL/GenBank/DDBJ whole genome shotgun (WGS) entry which is preliminary data.</text>
</comment>
<keyword evidence="2" id="KW-1185">Reference proteome</keyword>
<dbReference type="AlphaFoldDB" id="A0A8X7BII7"/>
<sequence length="215" mass="24789">MDQLVTVLFTDEYFQRTEESVSNVAEIMEIKAWINRKIDILNCIRLYGASDKLFHLRSIHRGEAIPVMPLREKKEDPVATNLLVPHRGRCLGTRGECNECPENRRVRFQCCRDHGVRGMDQLVTVLFTDEYFQRTEESVSNVAEIMEIKAWINRKIDILNCIRLYGASDKLFHLRSIHRGRSHSSDASQRKKEDPVATNLLVPHRGRCLGTRGGV</sequence>
<gene>
    <name evidence="1" type="ORF">TNCV_4199781</name>
</gene>
<name>A0A8X7BII7_TRICX</name>
<evidence type="ECO:0000313" key="2">
    <source>
        <dbReference type="Proteomes" id="UP000887159"/>
    </source>
</evidence>
<reference evidence="1" key="1">
    <citation type="submission" date="2020-08" db="EMBL/GenBank/DDBJ databases">
        <title>Multicomponent nature underlies the extraordinary mechanical properties of spider dragline silk.</title>
        <authorList>
            <person name="Kono N."/>
            <person name="Nakamura H."/>
            <person name="Mori M."/>
            <person name="Yoshida Y."/>
            <person name="Ohtoshi R."/>
            <person name="Malay A.D."/>
            <person name="Moran D.A.P."/>
            <person name="Tomita M."/>
            <person name="Numata K."/>
            <person name="Arakawa K."/>
        </authorList>
    </citation>
    <scope>NUCLEOTIDE SEQUENCE</scope>
</reference>